<protein>
    <submittedName>
        <fullName evidence="2">Enoyl-CoA hydratase</fullName>
    </submittedName>
</protein>
<dbReference type="PANTHER" id="PTHR43459:SF1">
    <property type="entry name" value="EG:BACN32G11.4 PROTEIN"/>
    <property type="match status" value="1"/>
</dbReference>
<keyword evidence="3" id="KW-1185">Reference proteome</keyword>
<dbReference type="CDD" id="cd06558">
    <property type="entry name" value="crotonase-like"/>
    <property type="match status" value="1"/>
</dbReference>
<evidence type="ECO:0000256" key="1">
    <source>
        <dbReference type="ARBA" id="ARBA00005254"/>
    </source>
</evidence>
<dbReference type="GO" id="GO:0003824">
    <property type="term" value="F:catalytic activity"/>
    <property type="evidence" value="ECO:0007669"/>
    <property type="project" value="UniProtKB-ARBA"/>
</dbReference>
<dbReference type="InterPro" id="IPR029045">
    <property type="entry name" value="ClpP/crotonase-like_dom_sf"/>
</dbReference>
<dbReference type="Gene3D" id="3.90.226.10">
    <property type="entry name" value="2-enoyl-CoA Hydratase, Chain A, domain 1"/>
    <property type="match status" value="1"/>
</dbReference>
<reference evidence="2 3" key="1">
    <citation type="submission" date="2019-07" db="EMBL/GenBank/DDBJ databases">
        <title>Tomitella cavernea sp. nov., an actinomycete isolated from soil.</title>
        <authorList>
            <person name="Cheng J."/>
        </authorList>
    </citation>
    <scope>NUCLEOTIDE SEQUENCE [LARGE SCALE GENOMIC DNA]</scope>
    <source>
        <strain evidence="2 3">HY188</strain>
    </source>
</reference>
<sequence>MTDAGGPDGVRVVSTAGVLTVTIDRQARMNALDSATVEELVRALTEDARDEAVRAVVLTGAGTAFCTGADLVAMSSDRPAGAAEADERARATMRRAEELIRAIVEAPVPVVAAVNGAAAGLGVSVALACDLVYAAEDAYFLLPFTGIGLMPDGGASLLVPAAVGRARANAMVLLGDRLPAAEAQASGLICEAVPAERLSTRVDEVAARLASRSRRALEATKSAMAATTLALLDTALATEAESQRALLTGPDLQEGIASVLERRAPQFR</sequence>
<dbReference type="Pfam" id="PF00378">
    <property type="entry name" value="ECH_1"/>
    <property type="match status" value="1"/>
</dbReference>
<evidence type="ECO:0000313" key="2">
    <source>
        <dbReference type="EMBL" id="QDQ96603.1"/>
    </source>
</evidence>
<dbReference type="Proteomes" id="UP000317344">
    <property type="component" value="Chromosome"/>
</dbReference>
<dbReference type="RefSeq" id="WP_143906456.1">
    <property type="nucleotide sequence ID" value="NZ_CP041765.1"/>
</dbReference>
<evidence type="ECO:0000313" key="3">
    <source>
        <dbReference type="Proteomes" id="UP000317344"/>
    </source>
</evidence>
<dbReference type="PANTHER" id="PTHR43459">
    <property type="entry name" value="ENOYL-COA HYDRATASE"/>
    <property type="match status" value="1"/>
</dbReference>
<comment type="similarity">
    <text evidence="1">Belongs to the enoyl-CoA hydratase/isomerase family.</text>
</comment>
<dbReference type="OrthoDB" id="9777711at2"/>
<dbReference type="InterPro" id="IPR001753">
    <property type="entry name" value="Enoyl-CoA_hydra/iso"/>
</dbReference>
<proteinExistence type="inferred from homology"/>
<name>A0A516X0M7_9ACTN</name>
<dbReference type="KEGG" id="toy:FO059_03695"/>
<organism evidence="2 3">
    <name type="scientific">Tomitella fengzijianii</name>
    <dbReference type="NCBI Taxonomy" id="2597660"/>
    <lineage>
        <taxon>Bacteria</taxon>
        <taxon>Bacillati</taxon>
        <taxon>Actinomycetota</taxon>
        <taxon>Actinomycetes</taxon>
        <taxon>Mycobacteriales</taxon>
        <taxon>Tomitella</taxon>
    </lineage>
</organism>
<reference evidence="2 3" key="2">
    <citation type="submission" date="2019-07" db="EMBL/GenBank/DDBJ databases">
        <authorList>
            <person name="Huang Y."/>
        </authorList>
    </citation>
    <scope>NUCLEOTIDE SEQUENCE [LARGE SCALE GENOMIC DNA]</scope>
    <source>
        <strain evidence="2 3">HY188</strain>
    </source>
</reference>
<dbReference type="SUPFAM" id="SSF52096">
    <property type="entry name" value="ClpP/crotonase"/>
    <property type="match status" value="1"/>
</dbReference>
<dbReference type="Gene3D" id="1.10.12.10">
    <property type="entry name" value="Lyase 2-enoyl-coa Hydratase, Chain A, domain 2"/>
    <property type="match status" value="1"/>
</dbReference>
<accession>A0A516X0M7</accession>
<gene>
    <name evidence="2" type="ORF">FO059_03695</name>
</gene>
<dbReference type="AlphaFoldDB" id="A0A516X0M7"/>
<dbReference type="InterPro" id="IPR014748">
    <property type="entry name" value="Enoyl-CoA_hydra_C"/>
</dbReference>
<dbReference type="EMBL" id="CP041765">
    <property type="protein sequence ID" value="QDQ96603.1"/>
    <property type="molecule type" value="Genomic_DNA"/>
</dbReference>